<comment type="cofactor">
    <cofactor evidence="2">
        <name>Zn(2+)</name>
        <dbReference type="ChEBI" id="CHEBI:29105"/>
    </cofactor>
    <text evidence="2">Binds 1 zinc ion per subunit.</text>
</comment>
<accession>A0A0G0C6K6</accession>
<keyword evidence="1 2" id="KW-0479">Metal-binding</keyword>
<dbReference type="Proteomes" id="UP000033995">
    <property type="component" value="Unassembled WGS sequence"/>
</dbReference>
<protein>
    <recommendedName>
        <fullName evidence="1">Metal-dependent carboxypeptidase</fullName>
        <ecNumber evidence="1">3.4.17.19</ecNumber>
    </recommendedName>
</protein>
<dbReference type="PIRSF" id="PIRSF006615">
    <property type="entry name" value="Zn_crbxpep_Taq"/>
    <property type="match status" value="1"/>
</dbReference>
<organism evidence="4 5">
    <name type="scientific">Candidatus Woesebacteria bacterium GW2011_GWA2_33_28</name>
    <dbReference type="NCBI Taxonomy" id="1618561"/>
    <lineage>
        <taxon>Bacteria</taxon>
        <taxon>Candidatus Woeseibacteriota</taxon>
    </lineage>
</organism>
<dbReference type="Pfam" id="PF02074">
    <property type="entry name" value="Peptidase_M32"/>
    <property type="match status" value="1"/>
</dbReference>
<dbReference type="InterPro" id="IPR001333">
    <property type="entry name" value="Peptidase_M32_Taq"/>
</dbReference>
<feature type="binding site" evidence="2">
    <location>
        <position position="280"/>
    </location>
    <ligand>
        <name>Zn(2+)</name>
        <dbReference type="ChEBI" id="CHEBI:29105"/>
        <note>catalytic</note>
    </ligand>
</feature>
<dbReference type="GO" id="GO:0006508">
    <property type="term" value="P:proteolysis"/>
    <property type="evidence" value="ECO:0007669"/>
    <property type="project" value="UniProtKB-UniRule"/>
</dbReference>
<comment type="catalytic activity">
    <reaction evidence="1">
        <text>Release of a C-terminal amino acid with broad specificity, except for -Pro.</text>
        <dbReference type="EC" id="3.4.17.19"/>
    </reaction>
</comment>
<dbReference type="PROSITE" id="PS52034">
    <property type="entry name" value="PEPTIDASE_M32"/>
    <property type="match status" value="1"/>
</dbReference>
<feature type="binding site" evidence="2">
    <location>
        <position position="276"/>
    </location>
    <ligand>
        <name>Zn(2+)</name>
        <dbReference type="ChEBI" id="CHEBI:29105"/>
        <note>catalytic</note>
    </ligand>
</feature>
<comment type="caution">
    <text evidence="4">The sequence shown here is derived from an EMBL/GenBank/DDBJ whole genome shotgun (WGS) entry which is preliminary data.</text>
</comment>
<dbReference type="CDD" id="cd06460">
    <property type="entry name" value="M32_Taq"/>
    <property type="match status" value="1"/>
</dbReference>
<dbReference type="PATRIC" id="fig|1618561.3.peg.779"/>
<feature type="binding site" evidence="2">
    <location>
        <position position="306"/>
    </location>
    <ligand>
        <name>Zn(2+)</name>
        <dbReference type="ChEBI" id="CHEBI:29105"/>
        <note>catalytic</note>
    </ligand>
</feature>
<dbReference type="PANTHER" id="PTHR34217">
    <property type="entry name" value="METAL-DEPENDENT CARBOXYPEPTIDASE"/>
    <property type="match status" value="1"/>
</dbReference>
<dbReference type="PRINTS" id="PR00998">
    <property type="entry name" value="CRBOXYPTASET"/>
</dbReference>
<dbReference type="AlphaFoldDB" id="A0A0G0C6K6"/>
<evidence type="ECO:0000313" key="4">
    <source>
        <dbReference type="EMBL" id="KKP46875.1"/>
    </source>
</evidence>
<name>A0A0G0C6K6_9BACT</name>
<dbReference type="EC" id="3.4.17.19" evidence="1"/>
<reference evidence="4 5" key="1">
    <citation type="journal article" date="2015" name="Nature">
        <title>rRNA introns, odd ribosomes, and small enigmatic genomes across a large radiation of phyla.</title>
        <authorList>
            <person name="Brown C.T."/>
            <person name="Hug L.A."/>
            <person name="Thomas B.C."/>
            <person name="Sharon I."/>
            <person name="Castelle C.J."/>
            <person name="Singh A."/>
            <person name="Wilkins M.J."/>
            <person name="Williams K.H."/>
            <person name="Banfield J.F."/>
        </authorList>
    </citation>
    <scope>NUCLEOTIDE SEQUENCE [LARGE SCALE GENOMIC DNA]</scope>
</reference>
<keyword evidence="1" id="KW-0645">Protease</keyword>
<comment type="function">
    <text evidence="1">Broad specificity carboxypetidase that releases amino acids sequentially from the C-terminus, including neutral, aromatic, polar and basic residues.</text>
</comment>
<keyword evidence="1" id="KW-0482">Metalloprotease</keyword>
<dbReference type="PANTHER" id="PTHR34217:SF1">
    <property type="entry name" value="CARBOXYPEPTIDASE 1"/>
    <property type="match status" value="1"/>
</dbReference>
<comment type="similarity">
    <text evidence="1">Belongs to the peptidase M32 family.</text>
</comment>
<evidence type="ECO:0000256" key="2">
    <source>
        <dbReference type="PIRSR" id="PIRSR006615-1"/>
    </source>
</evidence>
<dbReference type="Gene3D" id="1.10.1370.30">
    <property type="match status" value="1"/>
</dbReference>
<evidence type="ECO:0000313" key="5">
    <source>
        <dbReference type="Proteomes" id="UP000033995"/>
    </source>
</evidence>
<dbReference type="SUPFAM" id="SSF55486">
    <property type="entry name" value="Metalloproteases ('zincins'), catalytic domain"/>
    <property type="match status" value="1"/>
</dbReference>
<keyword evidence="1" id="KW-0378">Hydrolase</keyword>
<dbReference type="GO" id="GO:0046872">
    <property type="term" value="F:metal ion binding"/>
    <property type="evidence" value="ECO:0007669"/>
    <property type="project" value="UniProtKB-KW"/>
</dbReference>
<evidence type="ECO:0000256" key="3">
    <source>
        <dbReference type="PIRSR" id="PIRSR006615-2"/>
    </source>
</evidence>
<sequence length="509" mass="59368">MIKYVMTVFKNPTILKILDYYKNLWALSYVSGIAHWDLETYMPTKGITNRGQALGRIATIRQKMFLNKDFVRLVSTANGLQQLTDQERGVVRLLKRSLDFYQKIPSNFLEKFENLTNTATVVWREAKNNNNFKLFEKDLTKIFDMNRQMAEYLGYKDSPYDALLDLFEEGLTSNKVGPFFDEIRKPLKSLLSKIISSGKYQAQDERVRPLQLAKYDKQKMQELNNKILKYLWNDFDRFRLDVSSHPFTTSFGNNDTRITTWYHKSDFARSLLATVHEFGHALYDMQSADEFEMTPIAGGSSLVIHESQSRFWENHIGKSEQFISKFFPDFQKVTGVELQVDEVYNYFNQVKPSLLRVEADEVTYHFHIMLRFEIEKGIIDGKLKVKDLPEIWNSKMKKYLGIVPKKASDGPLQDIHWSGGSVGYFPTYSLGTFLSAQWAEAIKVGPSKLNPYKGPTFLETETKTWFRGHIHKFGSTYTLENLLKKNKMKFDPAVNIKYLQKKYSKIYNF</sequence>
<dbReference type="EMBL" id="LBOZ01000007">
    <property type="protein sequence ID" value="KKP46875.1"/>
    <property type="molecule type" value="Genomic_DNA"/>
</dbReference>
<keyword evidence="1 4" id="KW-0121">Carboxypeptidase</keyword>
<feature type="active site" description="Proton donor/acceptor" evidence="3">
    <location>
        <position position="277"/>
    </location>
</feature>
<keyword evidence="2" id="KW-0862">Zinc</keyword>
<dbReference type="GO" id="GO:0004181">
    <property type="term" value="F:metallocarboxypeptidase activity"/>
    <property type="evidence" value="ECO:0007669"/>
    <property type="project" value="UniProtKB-UniRule"/>
</dbReference>
<proteinExistence type="inferred from homology"/>
<gene>
    <name evidence="4" type="ORF">UR38_C0007G0003</name>
</gene>
<evidence type="ECO:0000256" key="1">
    <source>
        <dbReference type="PIRNR" id="PIRNR006615"/>
    </source>
</evidence>